<dbReference type="PROSITE" id="PS00280">
    <property type="entry name" value="BPTI_KUNITZ_1"/>
    <property type="match status" value="1"/>
</dbReference>
<dbReference type="SUPFAM" id="SSF57362">
    <property type="entry name" value="BPTI-like"/>
    <property type="match status" value="3"/>
</dbReference>
<dbReference type="Proteomes" id="UP000005226">
    <property type="component" value="Chromosome 11"/>
</dbReference>
<name>A0A674PRA3_TAKRU</name>
<evidence type="ECO:0000313" key="5">
    <source>
        <dbReference type="Ensembl" id="ENSTRUP00000088203.1"/>
    </source>
</evidence>
<dbReference type="PRINTS" id="PR00759">
    <property type="entry name" value="BASICPTASE"/>
</dbReference>
<feature type="domain" description="BPTI/Kunitz inhibitor" evidence="4">
    <location>
        <begin position="71"/>
        <end position="121"/>
    </location>
</feature>
<dbReference type="InterPro" id="IPR036880">
    <property type="entry name" value="Kunitz_BPTI_sf"/>
</dbReference>
<dbReference type="FunFam" id="4.10.410.10:FF:000020">
    <property type="entry name" value="Collagen, type VI, alpha 3"/>
    <property type="match status" value="2"/>
</dbReference>
<feature type="domain" description="BPTI/Kunitz inhibitor" evidence="4">
    <location>
        <begin position="11"/>
        <end position="61"/>
    </location>
</feature>
<dbReference type="PANTHER" id="PTHR47247:SF1">
    <property type="entry name" value="KUNITZ-TYPE PROTEASE INHIBITOR 2"/>
    <property type="match status" value="1"/>
</dbReference>
<evidence type="ECO:0000256" key="3">
    <source>
        <dbReference type="ARBA" id="ARBA00023157"/>
    </source>
</evidence>
<keyword evidence="6" id="KW-1185">Reference proteome</keyword>
<reference evidence="5 6" key="1">
    <citation type="journal article" date="2011" name="Genome Biol. Evol.">
        <title>Integration of the genetic map and genome assembly of fugu facilitates insights into distinct features of genome evolution in teleosts and mammals.</title>
        <authorList>
            <person name="Kai W."/>
            <person name="Kikuchi K."/>
            <person name="Tohari S."/>
            <person name="Chew A.K."/>
            <person name="Tay A."/>
            <person name="Fujiwara A."/>
            <person name="Hosoya S."/>
            <person name="Suetake H."/>
            <person name="Naruse K."/>
            <person name="Brenner S."/>
            <person name="Suzuki Y."/>
            <person name="Venkatesh B."/>
        </authorList>
    </citation>
    <scope>NUCLEOTIDE SEQUENCE [LARGE SCALE GENOMIC DNA]</scope>
</reference>
<dbReference type="InterPro" id="IPR002223">
    <property type="entry name" value="Kunitz_BPTI"/>
</dbReference>
<feature type="domain" description="BPTI/Kunitz inhibitor" evidence="4">
    <location>
        <begin position="130"/>
        <end position="180"/>
    </location>
</feature>
<keyword evidence="1" id="KW-0646">Protease inhibitor</keyword>
<organism evidence="5 6">
    <name type="scientific">Takifugu rubripes</name>
    <name type="common">Japanese pufferfish</name>
    <name type="synonym">Fugu rubripes</name>
    <dbReference type="NCBI Taxonomy" id="31033"/>
    <lineage>
        <taxon>Eukaryota</taxon>
        <taxon>Metazoa</taxon>
        <taxon>Chordata</taxon>
        <taxon>Craniata</taxon>
        <taxon>Vertebrata</taxon>
        <taxon>Euteleostomi</taxon>
        <taxon>Actinopterygii</taxon>
        <taxon>Neopterygii</taxon>
        <taxon>Teleostei</taxon>
        <taxon>Neoteleostei</taxon>
        <taxon>Acanthomorphata</taxon>
        <taxon>Eupercaria</taxon>
        <taxon>Tetraodontiformes</taxon>
        <taxon>Tetradontoidea</taxon>
        <taxon>Tetraodontidae</taxon>
        <taxon>Takifugu</taxon>
    </lineage>
</organism>
<evidence type="ECO:0000313" key="6">
    <source>
        <dbReference type="Proteomes" id="UP000005226"/>
    </source>
</evidence>
<dbReference type="InterPro" id="IPR020901">
    <property type="entry name" value="Prtase_inh_Kunz-CS"/>
</dbReference>
<dbReference type="GO" id="GO:0004867">
    <property type="term" value="F:serine-type endopeptidase inhibitor activity"/>
    <property type="evidence" value="ECO:0007669"/>
    <property type="project" value="UniProtKB-KW"/>
</dbReference>
<protein>
    <recommendedName>
        <fullName evidence="4">BPTI/Kunitz inhibitor domain-containing protein</fullName>
    </recommendedName>
</protein>
<accession>A0A674PRA3</accession>
<dbReference type="CDD" id="cd00109">
    <property type="entry name" value="Kunitz-type"/>
    <property type="match status" value="1"/>
</dbReference>
<keyword evidence="3" id="KW-1015">Disulfide bond</keyword>
<evidence type="ECO:0000256" key="1">
    <source>
        <dbReference type="ARBA" id="ARBA00022690"/>
    </source>
</evidence>
<dbReference type="AlphaFoldDB" id="A0A674PRA3"/>
<dbReference type="SMART" id="SM00131">
    <property type="entry name" value="KU"/>
    <property type="match status" value="3"/>
</dbReference>
<dbReference type="PANTHER" id="PTHR47247">
    <property type="entry name" value="KUNITZ-TYPE PROTEASE INHIBITOR 2"/>
    <property type="match status" value="1"/>
</dbReference>
<dbReference type="PROSITE" id="PS50279">
    <property type="entry name" value="BPTI_KUNITZ_2"/>
    <property type="match status" value="3"/>
</dbReference>
<evidence type="ECO:0000256" key="2">
    <source>
        <dbReference type="ARBA" id="ARBA00022900"/>
    </source>
</evidence>
<dbReference type="Gene3D" id="4.10.410.10">
    <property type="entry name" value="Pancreatic trypsin inhibitor Kunitz domain"/>
    <property type="match status" value="3"/>
</dbReference>
<sequence>DAVFVSALVRCRLPMKVGSCRAAFPKFYYDVTNQSCRDFIYGGCEANANNFDSKEECETSDKRCVSYPELCEAEPDVGPCRAMFRHWYYDSKVGSCKGFTYGGCRGNKNNYVTEQSCMGTCTVWLSTEHCLLMPDAGPCRAAFPMFFYDPSTDTCQSFIYGGCHGNGNRYSSKEDCMSRCSFDGKCGSSNNIIDQPQILFPS</sequence>
<dbReference type="GeneTree" id="ENSGT00940000176181"/>
<evidence type="ECO:0000259" key="4">
    <source>
        <dbReference type="PROSITE" id="PS50279"/>
    </source>
</evidence>
<dbReference type="FunFam" id="4.10.410.10:FF:000004">
    <property type="entry name" value="Tissue factor pathway inhibitor"/>
    <property type="match status" value="1"/>
</dbReference>
<keyword evidence="2" id="KW-0722">Serine protease inhibitor</keyword>
<dbReference type="Ensembl" id="ENSTRUT00000084209.1">
    <property type="protein sequence ID" value="ENSTRUP00000088203.1"/>
    <property type="gene ID" value="ENSTRUG00000028317.1"/>
</dbReference>
<reference evidence="5" key="2">
    <citation type="submission" date="2025-08" db="UniProtKB">
        <authorList>
            <consortium name="Ensembl"/>
        </authorList>
    </citation>
    <scope>IDENTIFICATION</scope>
</reference>
<dbReference type="Pfam" id="PF00014">
    <property type="entry name" value="Kunitz_BPTI"/>
    <property type="match status" value="3"/>
</dbReference>
<proteinExistence type="predicted"/>
<reference evidence="5" key="3">
    <citation type="submission" date="2025-09" db="UniProtKB">
        <authorList>
            <consortium name="Ensembl"/>
        </authorList>
    </citation>
    <scope>IDENTIFICATION</scope>
</reference>